<dbReference type="InterPro" id="IPR000551">
    <property type="entry name" value="MerR-type_HTH_dom"/>
</dbReference>
<dbReference type="Pfam" id="PF00376">
    <property type="entry name" value="MerR"/>
    <property type="match status" value="1"/>
</dbReference>
<dbReference type="CDD" id="cd01108">
    <property type="entry name" value="HTH_CueR"/>
    <property type="match status" value="1"/>
</dbReference>
<dbReference type="Pfam" id="PF09278">
    <property type="entry name" value="MerR-DNA-bind"/>
    <property type="match status" value="1"/>
</dbReference>
<dbReference type="SMART" id="SM00422">
    <property type="entry name" value="HTH_MERR"/>
    <property type="match status" value="1"/>
</dbReference>
<evidence type="ECO:0000256" key="4">
    <source>
        <dbReference type="ARBA" id="ARBA00023125"/>
    </source>
</evidence>
<gene>
    <name evidence="7" type="primary">cueR</name>
    <name evidence="7" type="ORF">ACETIH_10400</name>
</gene>
<sequence>MNIGEAAQASGVSAKMVRYYERIGLIRPATRTESGYRVYNDEDVHTLRFVRRSRGLGFSIEETAELLALWRDRGRASADVKSFALKHLKDLEVKIESLQSMCRTLRHLASNCHGDGRPDCPILDDIAAFGPGDKEAKRTKGMKNCNHSH</sequence>
<comment type="caution">
    <text evidence="7">The sequence shown here is derived from an EMBL/GenBank/DDBJ whole genome shotgun (WGS) entry which is preliminary data.</text>
</comment>
<dbReference type="PANTHER" id="PTHR30204:SF94">
    <property type="entry name" value="HEAVY METAL-DEPENDENT TRANSCRIPTIONAL REGULATOR HI_0293-RELATED"/>
    <property type="match status" value="1"/>
</dbReference>
<keyword evidence="5" id="KW-0804">Transcription</keyword>
<dbReference type="RefSeq" id="WP_377029637.1">
    <property type="nucleotide sequence ID" value="NZ_JBHOMY010000026.1"/>
</dbReference>
<comment type="subcellular location">
    <subcellularLocation>
        <location evidence="1">Cytoplasm</location>
    </subcellularLocation>
</comment>
<dbReference type="PANTHER" id="PTHR30204">
    <property type="entry name" value="REDOX-CYCLING DRUG-SENSING TRANSCRIPTIONAL ACTIVATOR SOXR"/>
    <property type="match status" value="1"/>
</dbReference>
<dbReference type="PROSITE" id="PS00552">
    <property type="entry name" value="HTH_MERR_1"/>
    <property type="match status" value="1"/>
</dbReference>
<evidence type="ECO:0000256" key="1">
    <source>
        <dbReference type="ARBA" id="ARBA00004496"/>
    </source>
</evidence>
<evidence type="ECO:0000259" key="6">
    <source>
        <dbReference type="PROSITE" id="PS00552"/>
    </source>
</evidence>
<keyword evidence="3" id="KW-0805">Transcription regulation</keyword>
<dbReference type="InterPro" id="IPR047057">
    <property type="entry name" value="MerR_fam"/>
</dbReference>
<evidence type="ECO:0000313" key="8">
    <source>
        <dbReference type="Proteomes" id="UP001593940"/>
    </source>
</evidence>
<dbReference type="EMBL" id="JBHOMY010000026">
    <property type="protein sequence ID" value="MFC1457122.1"/>
    <property type="molecule type" value="Genomic_DNA"/>
</dbReference>
<proteinExistence type="predicted"/>
<evidence type="ECO:0000256" key="3">
    <source>
        <dbReference type="ARBA" id="ARBA00023015"/>
    </source>
</evidence>
<name>A0ABV6Y779_9HYPH</name>
<keyword evidence="8" id="KW-1185">Reference proteome</keyword>
<dbReference type="SUPFAM" id="SSF46955">
    <property type="entry name" value="Putative DNA-binding domain"/>
    <property type="match status" value="1"/>
</dbReference>
<evidence type="ECO:0000256" key="2">
    <source>
        <dbReference type="ARBA" id="ARBA00022490"/>
    </source>
</evidence>
<accession>A0ABV6Y779</accession>
<feature type="domain" description="HTH merR-type" evidence="6">
    <location>
        <begin position="4"/>
        <end position="26"/>
    </location>
</feature>
<evidence type="ECO:0000313" key="7">
    <source>
        <dbReference type="EMBL" id="MFC1457122.1"/>
    </source>
</evidence>
<dbReference type="Gene3D" id="1.10.1660.10">
    <property type="match status" value="1"/>
</dbReference>
<dbReference type="InterPro" id="IPR009061">
    <property type="entry name" value="DNA-bd_dom_put_sf"/>
</dbReference>
<organism evidence="7 8">
    <name type="scientific">Microvirga arabica</name>
    <dbReference type="NCBI Taxonomy" id="1128671"/>
    <lineage>
        <taxon>Bacteria</taxon>
        <taxon>Pseudomonadati</taxon>
        <taxon>Pseudomonadota</taxon>
        <taxon>Alphaproteobacteria</taxon>
        <taxon>Hyphomicrobiales</taxon>
        <taxon>Methylobacteriaceae</taxon>
        <taxon>Microvirga</taxon>
    </lineage>
</organism>
<reference evidence="7 8" key="1">
    <citation type="submission" date="2024-09" db="EMBL/GenBank/DDBJ databases">
        <title>Nodulacao em especies de Leguminosae Basais da Amazonia e Caracterizacao dos Rizobios e Bacterias Associadas aos Nodulos.</title>
        <authorList>
            <person name="Jambeiro I.C.A."/>
            <person name="Lopes I.S."/>
            <person name="Aguiar E.R.G.R."/>
            <person name="Santos A.F.J."/>
            <person name="Dos Santos J.M.F."/>
            <person name="Gross E."/>
        </authorList>
    </citation>
    <scope>NUCLEOTIDE SEQUENCE [LARGE SCALE GENOMIC DNA]</scope>
    <source>
        <strain evidence="7 8">BRUESC1165</strain>
    </source>
</reference>
<evidence type="ECO:0000256" key="5">
    <source>
        <dbReference type="ARBA" id="ARBA00023163"/>
    </source>
</evidence>
<keyword evidence="2" id="KW-0963">Cytoplasm</keyword>
<dbReference type="NCBIfam" id="TIGR02044">
    <property type="entry name" value="CueR"/>
    <property type="match status" value="1"/>
</dbReference>
<dbReference type="PRINTS" id="PR00040">
    <property type="entry name" value="HTHMERR"/>
</dbReference>
<dbReference type="InterPro" id="IPR015358">
    <property type="entry name" value="Tscrpt_reg_MerR_DNA-bd"/>
</dbReference>
<protein>
    <submittedName>
        <fullName evidence="7">Cu(I)-responsive transcriptional regulator</fullName>
    </submittedName>
</protein>
<dbReference type="InterPro" id="IPR011789">
    <property type="entry name" value="CueR"/>
</dbReference>
<dbReference type="Proteomes" id="UP001593940">
    <property type="component" value="Unassembled WGS sequence"/>
</dbReference>
<keyword evidence="4" id="KW-0238">DNA-binding</keyword>